<protein>
    <submittedName>
        <fullName evidence="2">Fibronectin type III domain-containing protein</fullName>
    </submittedName>
</protein>
<dbReference type="InterPro" id="IPR013783">
    <property type="entry name" value="Ig-like_fold"/>
</dbReference>
<gene>
    <name evidence="2" type="ORF">PMI13_03351</name>
</gene>
<dbReference type="SMART" id="SM00060">
    <property type="entry name" value="FN3"/>
    <property type="match status" value="1"/>
</dbReference>
<feature type="domain" description="Fibronectin type-III" evidence="1">
    <location>
        <begin position="222"/>
        <end position="305"/>
    </location>
</feature>
<dbReference type="RefSeq" id="WP_007845718.1">
    <property type="nucleotide sequence ID" value="NZ_AKJY01000077.1"/>
</dbReference>
<organism evidence="2 3">
    <name type="scientific">Chryseobacterium populi</name>
    <dbReference type="NCBI Taxonomy" id="1144316"/>
    <lineage>
        <taxon>Bacteria</taxon>
        <taxon>Pseudomonadati</taxon>
        <taxon>Bacteroidota</taxon>
        <taxon>Flavobacteriia</taxon>
        <taxon>Flavobacteriales</taxon>
        <taxon>Weeksellaceae</taxon>
        <taxon>Chryseobacterium group</taxon>
        <taxon>Chryseobacterium</taxon>
    </lineage>
</organism>
<accession>J3CDB5</accession>
<dbReference type="InterPro" id="IPR036116">
    <property type="entry name" value="FN3_sf"/>
</dbReference>
<dbReference type="PATRIC" id="fig|1144316.3.peg.3369"/>
<evidence type="ECO:0000259" key="1">
    <source>
        <dbReference type="PROSITE" id="PS50853"/>
    </source>
</evidence>
<dbReference type="SUPFAM" id="SSF49265">
    <property type="entry name" value="Fibronectin type III"/>
    <property type="match status" value="1"/>
</dbReference>
<comment type="caution">
    <text evidence="2">The sequence shown here is derived from an EMBL/GenBank/DDBJ whole genome shotgun (WGS) entry which is preliminary data.</text>
</comment>
<dbReference type="Pfam" id="PF00041">
    <property type="entry name" value="fn3"/>
    <property type="match status" value="1"/>
</dbReference>
<dbReference type="Gene3D" id="2.60.40.10">
    <property type="entry name" value="Immunoglobulins"/>
    <property type="match status" value="1"/>
</dbReference>
<dbReference type="EMBL" id="AKJY01000077">
    <property type="protein sequence ID" value="EJL69156.1"/>
    <property type="molecule type" value="Genomic_DNA"/>
</dbReference>
<sequence length="500" mass="56619">MKKLLTFILLLIVNFYLVKSQALPAFITAPAPQTQCNNLAGNYSNQWRPSHGSPNVLDLGCGNKVIRLYSKNENITTKKSEGIFIDLNNIGITLDTSKKYKIIVTYRYSLPSNPNRAVNFDVYFANGLIEKSTNNCDEEKEPVVSDKLKILTFSNGEFLDDTYTCQVKSKEQGQIAPTKSYKYLWIVSNMNTTLNFREYVDIDKVELYYDSSGAGQTCELAPIKNIVVNDIKTSSAKISWDLLSGAVSYRIINTSGNPTPKIVTDNFVTLDNLTPNTTYTVRVTAMCSSQNLSINQYITFKTLECPLPPNNITITPYGNWYRLDFADVPNIAIYKIEWIDLITNQTGISDVLAQNHIFYYTNNPNEFKFRLASDSSCNWSDWQTVNPNNFDCNLGNLPSDLKVANDCSCSTPGRYGSFAIFSWTPINNVVSYQVEYQIVSLTNPSQVKTGTFETNNNLTWYQGAQAYDFTGNVIIRFRVKYKCMQGIWSEFTPWSSNFAW</sequence>
<dbReference type="AlphaFoldDB" id="J3CDB5"/>
<dbReference type="Proteomes" id="UP000007509">
    <property type="component" value="Unassembled WGS sequence"/>
</dbReference>
<dbReference type="InterPro" id="IPR003961">
    <property type="entry name" value="FN3_dom"/>
</dbReference>
<reference evidence="2 3" key="1">
    <citation type="journal article" date="2012" name="J. Bacteriol.">
        <title>Twenty-one genome sequences from Pseudomonas species and 19 genome sequences from diverse bacteria isolated from the rhizosphere and endosphere of Populus deltoides.</title>
        <authorList>
            <person name="Brown S.D."/>
            <person name="Utturkar S.M."/>
            <person name="Klingeman D.M."/>
            <person name="Johnson C.M."/>
            <person name="Martin S.L."/>
            <person name="Land M.L."/>
            <person name="Lu T.Y."/>
            <person name="Schadt C.W."/>
            <person name="Doktycz M.J."/>
            <person name="Pelletier D.A."/>
        </authorList>
    </citation>
    <scope>NUCLEOTIDE SEQUENCE [LARGE SCALE GENOMIC DNA]</scope>
    <source>
        <strain evidence="2 3">CF314</strain>
    </source>
</reference>
<name>J3CDB5_9FLAO</name>
<dbReference type="PROSITE" id="PS50853">
    <property type="entry name" value="FN3"/>
    <property type="match status" value="1"/>
</dbReference>
<evidence type="ECO:0000313" key="2">
    <source>
        <dbReference type="EMBL" id="EJL69156.1"/>
    </source>
</evidence>
<evidence type="ECO:0000313" key="3">
    <source>
        <dbReference type="Proteomes" id="UP000007509"/>
    </source>
</evidence>
<proteinExistence type="predicted"/>
<keyword evidence="3" id="KW-1185">Reference proteome</keyword>
<dbReference type="CDD" id="cd00063">
    <property type="entry name" value="FN3"/>
    <property type="match status" value="1"/>
</dbReference>